<dbReference type="EMBL" id="SMGR01000001">
    <property type="protein sequence ID" value="TCL08575.1"/>
    <property type="molecule type" value="Genomic_DNA"/>
</dbReference>
<name>A0A4R1NKH0_9RHOB</name>
<dbReference type="AlphaFoldDB" id="A0A4R1NKH0"/>
<protein>
    <submittedName>
        <fullName evidence="4">Ribosomal-protein-alanine N-acetyltransferase</fullName>
    </submittedName>
</protein>
<dbReference type="SUPFAM" id="SSF55729">
    <property type="entry name" value="Acyl-CoA N-acyltransferases (Nat)"/>
    <property type="match status" value="1"/>
</dbReference>
<dbReference type="CDD" id="cd04301">
    <property type="entry name" value="NAT_SF"/>
    <property type="match status" value="1"/>
</dbReference>
<dbReference type="Proteomes" id="UP000295673">
    <property type="component" value="Unassembled WGS sequence"/>
</dbReference>
<dbReference type="Gene3D" id="3.40.630.30">
    <property type="match status" value="1"/>
</dbReference>
<keyword evidence="2" id="KW-0012">Acyltransferase</keyword>
<feature type="domain" description="N-acetyltransferase" evidence="3">
    <location>
        <begin position="1"/>
        <end position="138"/>
    </location>
</feature>
<accession>A0A4R1NKH0</accession>
<evidence type="ECO:0000256" key="2">
    <source>
        <dbReference type="ARBA" id="ARBA00023315"/>
    </source>
</evidence>
<comment type="caution">
    <text evidence="4">The sequence shown here is derived from an EMBL/GenBank/DDBJ whole genome shotgun (WGS) entry which is preliminary data.</text>
</comment>
<dbReference type="PANTHER" id="PTHR43877:SF2">
    <property type="entry name" value="AMINOALKYLPHOSPHONATE N-ACETYLTRANSFERASE-RELATED"/>
    <property type="match status" value="1"/>
</dbReference>
<evidence type="ECO:0000256" key="1">
    <source>
        <dbReference type="ARBA" id="ARBA00022679"/>
    </source>
</evidence>
<reference evidence="4 5" key="1">
    <citation type="submission" date="2019-03" db="EMBL/GenBank/DDBJ databases">
        <title>Genomic Encyclopedia of Archaeal and Bacterial Type Strains, Phase II (KMG-II): from individual species to whole genera.</title>
        <authorList>
            <person name="Goeker M."/>
        </authorList>
    </citation>
    <scope>NUCLEOTIDE SEQUENCE [LARGE SCALE GENOMIC DNA]</scope>
    <source>
        <strain evidence="4 5">DSM 26433</strain>
    </source>
</reference>
<dbReference type="GO" id="GO:0016747">
    <property type="term" value="F:acyltransferase activity, transferring groups other than amino-acyl groups"/>
    <property type="evidence" value="ECO:0007669"/>
    <property type="project" value="InterPro"/>
</dbReference>
<dbReference type="InterPro" id="IPR000182">
    <property type="entry name" value="GNAT_dom"/>
</dbReference>
<keyword evidence="1 4" id="KW-0808">Transferase</keyword>
<dbReference type="OrthoDB" id="9804026at2"/>
<gene>
    <name evidence="4" type="ORF">BXY66_0612</name>
</gene>
<sequence length="138" mass="14969">MPDPAALAALHAAAFDTTRAWSAEEIASLLDSRLVFCIARPEGFILGRAVADESELLTLAIDPTARRMGHARALLRAFEDESRNRGAVRAILEVAEDNSAALALYETSGYHTTARRPGYYHRDDGAQIAASLMEKALN</sequence>
<evidence type="ECO:0000313" key="4">
    <source>
        <dbReference type="EMBL" id="TCL08575.1"/>
    </source>
</evidence>
<dbReference type="PANTHER" id="PTHR43877">
    <property type="entry name" value="AMINOALKYLPHOSPHONATE N-ACETYLTRANSFERASE-RELATED-RELATED"/>
    <property type="match status" value="1"/>
</dbReference>
<organism evidence="4 5">
    <name type="scientific">Shimia isoporae</name>
    <dbReference type="NCBI Taxonomy" id="647720"/>
    <lineage>
        <taxon>Bacteria</taxon>
        <taxon>Pseudomonadati</taxon>
        <taxon>Pseudomonadota</taxon>
        <taxon>Alphaproteobacteria</taxon>
        <taxon>Rhodobacterales</taxon>
        <taxon>Roseobacteraceae</taxon>
    </lineage>
</organism>
<dbReference type="RefSeq" id="WP_132858686.1">
    <property type="nucleotide sequence ID" value="NZ_SMGR01000001.1"/>
</dbReference>
<dbReference type="InterPro" id="IPR016181">
    <property type="entry name" value="Acyl_CoA_acyltransferase"/>
</dbReference>
<keyword evidence="5" id="KW-1185">Reference proteome</keyword>
<evidence type="ECO:0000313" key="5">
    <source>
        <dbReference type="Proteomes" id="UP000295673"/>
    </source>
</evidence>
<proteinExistence type="predicted"/>
<dbReference type="Pfam" id="PF00583">
    <property type="entry name" value="Acetyltransf_1"/>
    <property type="match status" value="1"/>
</dbReference>
<dbReference type="PROSITE" id="PS51186">
    <property type="entry name" value="GNAT"/>
    <property type="match status" value="1"/>
</dbReference>
<evidence type="ECO:0000259" key="3">
    <source>
        <dbReference type="PROSITE" id="PS51186"/>
    </source>
</evidence>
<dbReference type="InterPro" id="IPR050832">
    <property type="entry name" value="Bact_Acetyltransf"/>
</dbReference>